<dbReference type="STRING" id="1296120.A0A1B9H4K6"/>
<feature type="compositionally biased region" description="Basic and acidic residues" evidence="2">
    <location>
        <begin position="173"/>
        <end position="196"/>
    </location>
</feature>
<feature type="compositionally biased region" description="Basic and acidic residues" evidence="2">
    <location>
        <begin position="651"/>
        <end position="665"/>
    </location>
</feature>
<evidence type="ECO:0008006" key="7">
    <source>
        <dbReference type="Google" id="ProtNLM"/>
    </source>
</evidence>
<feature type="region of interest" description="Disordered" evidence="2">
    <location>
        <begin position="129"/>
        <end position="196"/>
    </location>
</feature>
<feature type="compositionally biased region" description="Basic and acidic residues" evidence="2">
    <location>
        <begin position="546"/>
        <end position="557"/>
    </location>
</feature>
<dbReference type="SMART" id="SM00401">
    <property type="entry name" value="ZnF_GATA"/>
    <property type="match status" value="1"/>
</dbReference>
<dbReference type="PROSITE" id="PS50217">
    <property type="entry name" value="BZIP"/>
    <property type="match status" value="1"/>
</dbReference>
<evidence type="ECO:0000259" key="4">
    <source>
        <dbReference type="PROSITE" id="PS50217"/>
    </source>
</evidence>
<feature type="compositionally biased region" description="Basic and acidic residues" evidence="2">
    <location>
        <begin position="596"/>
        <end position="608"/>
    </location>
</feature>
<dbReference type="PROSITE" id="PS00344">
    <property type="entry name" value="GATA_ZN_FINGER_1"/>
    <property type="match status" value="1"/>
</dbReference>
<protein>
    <recommendedName>
        <fullName evidence="7">GATA-type domain-containing protein</fullName>
    </recommendedName>
</protein>
<evidence type="ECO:0000313" key="5">
    <source>
        <dbReference type="EMBL" id="OCF38206.1"/>
    </source>
</evidence>
<gene>
    <name evidence="5" type="ORF">I316_00431</name>
</gene>
<reference evidence="6" key="2">
    <citation type="submission" date="2013-12" db="EMBL/GenBank/DDBJ databases">
        <title>Evolution of pathogenesis and genome organization in the Tremellales.</title>
        <authorList>
            <person name="Cuomo C."/>
            <person name="Litvintseva A."/>
            <person name="Heitman J."/>
            <person name="Chen Y."/>
            <person name="Sun S."/>
            <person name="Springer D."/>
            <person name="Dromer F."/>
            <person name="Young S."/>
            <person name="Zeng Q."/>
            <person name="Chapman S."/>
            <person name="Gujja S."/>
            <person name="Saif S."/>
            <person name="Birren B."/>
        </authorList>
    </citation>
    <scope>NUCLEOTIDE SEQUENCE [LARGE SCALE GENOMIC DNA]</scope>
    <source>
        <strain evidence="6">BCC8398</strain>
    </source>
</reference>
<dbReference type="GO" id="GO:0043565">
    <property type="term" value="F:sequence-specific DNA binding"/>
    <property type="evidence" value="ECO:0007669"/>
    <property type="project" value="InterPro"/>
</dbReference>
<feature type="compositionally biased region" description="Basic and acidic residues" evidence="2">
    <location>
        <begin position="76"/>
        <end position="96"/>
    </location>
</feature>
<feature type="domain" description="BZIP" evidence="4">
    <location>
        <begin position="78"/>
        <end position="129"/>
    </location>
</feature>
<keyword evidence="1" id="KW-0862">Zinc</keyword>
<feature type="compositionally biased region" description="Polar residues" evidence="2">
    <location>
        <begin position="129"/>
        <end position="141"/>
    </location>
</feature>
<name>A0A1B9H4K6_9TREE</name>
<feature type="compositionally biased region" description="Basic and acidic residues" evidence="2">
    <location>
        <begin position="142"/>
        <end position="155"/>
    </location>
</feature>
<dbReference type="GO" id="GO:0008270">
    <property type="term" value="F:zinc ion binding"/>
    <property type="evidence" value="ECO:0007669"/>
    <property type="project" value="UniProtKB-KW"/>
</dbReference>
<feature type="region of interest" description="Disordered" evidence="2">
    <location>
        <begin position="710"/>
        <end position="757"/>
    </location>
</feature>
<feature type="region of interest" description="Disordered" evidence="2">
    <location>
        <begin position="793"/>
        <end position="861"/>
    </location>
</feature>
<accession>A0A1B9H4K6</accession>
<dbReference type="AlphaFoldDB" id="A0A1B9H4K6"/>
<dbReference type="Proteomes" id="UP000092666">
    <property type="component" value="Unassembled WGS sequence"/>
</dbReference>
<dbReference type="InterPro" id="IPR046347">
    <property type="entry name" value="bZIP_sf"/>
</dbReference>
<evidence type="ECO:0000259" key="3">
    <source>
        <dbReference type="PROSITE" id="PS50114"/>
    </source>
</evidence>
<dbReference type="CDD" id="cd00202">
    <property type="entry name" value="ZnF_GATA"/>
    <property type="match status" value="1"/>
</dbReference>
<dbReference type="Gene3D" id="3.30.50.10">
    <property type="entry name" value="Erythroid Transcription Factor GATA-1, subunit A"/>
    <property type="match status" value="1"/>
</dbReference>
<reference evidence="5 6" key="1">
    <citation type="submission" date="2013-07" db="EMBL/GenBank/DDBJ databases">
        <title>The Genome Sequence of Cryptococcus heveanensis BCC8398.</title>
        <authorList>
            <consortium name="The Broad Institute Genome Sequencing Platform"/>
            <person name="Cuomo C."/>
            <person name="Litvintseva A."/>
            <person name="Chen Y."/>
            <person name="Heitman J."/>
            <person name="Sun S."/>
            <person name="Springer D."/>
            <person name="Dromer F."/>
            <person name="Young S.K."/>
            <person name="Zeng Q."/>
            <person name="Gargeya S."/>
            <person name="Fitzgerald M."/>
            <person name="Abouelleil A."/>
            <person name="Alvarado L."/>
            <person name="Berlin A.M."/>
            <person name="Chapman S.B."/>
            <person name="Dewar J."/>
            <person name="Goldberg J."/>
            <person name="Griggs A."/>
            <person name="Gujja S."/>
            <person name="Hansen M."/>
            <person name="Howarth C."/>
            <person name="Imamovic A."/>
            <person name="Larimer J."/>
            <person name="McCowan C."/>
            <person name="Murphy C."/>
            <person name="Pearson M."/>
            <person name="Priest M."/>
            <person name="Roberts A."/>
            <person name="Saif S."/>
            <person name="Shea T."/>
            <person name="Sykes S."/>
            <person name="Wortman J."/>
            <person name="Nusbaum C."/>
            <person name="Birren B."/>
        </authorList>
    </citation>
    <scope>NUCLEOTIDE SEQUENCE [LARGE SCALE GENOMIC DNA]</scope>
    <source>
        <strain evidence="5 6">BCC8398</strain>
    </source>
</reference>
<keyword evidence="1" id="KW-0479">Metal-binding</keyword>
<feature type="compositionally biased region" description="Basic and acidic residues" evidence="2">
    <location>
        <begin position="497"/>
        <end position="514"/>
    </location>
</feature>
<dbReference type="PROSITE" id="PS50114">
    <property type="entry name" value="GATA_ZN_FINGER_2"/>
    <property type="match status" value="1"/>
</dbReference>
<dbReference type="InterPro" id="IPR004827">
    <property type="entry name" value="bZIP"/>
</dbReference>
<feature type="region of interest" description="Disordered" evidence="2">
    <location>
        <begin position="596"/>
        <end position="616"/>
    </location>
</feature>
<sequence>MDVDMAVSFPGVIDPSLASAEAFPSRSLSPAPPTDDVTAPDAQTSPIKGKGKNRTVTKVKEKAPKAKKAAPGSAADFRRREANRLAAERSRSRASEKAAALENARQSLADEALILKRQIAWLEAESTSLADGATSQQNQLEDSSRVGHESFENDSRVTSAQGDNEGAVSAHLDGGDHSSQHGQSDDHAQRQEQEAHSHTILAALTDITGVDFSEENDASWMQGMESFLPDSDSSGRLGELAAVASGANGENSSTHTHEQVLDNRSIETSIQTTATRHAIEASLQLAEERRFRMPAPAEPVNNAVTVLAAAINTEMERLIMEDLADTKAAIVQVEKQIAAMREGRSLPAEDLEFDTSSRLPPSILTSDLSNLSSAAQEVQSEISKVESDLPSLHEALGKLRDEKSVEVDQVTDVVKEMKTITIEDEEAGHRFIASLKSVGGLVESLLSEDKTQPDLSYASGTYSSPAIARRRRGRPPKGDNPRTFYQSFLLAPSSSTRSEHVLPREPKPKAEPKPKKPKYRNVRERLATRTRRSRLGQHMRLPGVADEDRQEKDVQEDLRQLQAHAQAQEQEREHGGQLEIDGLIDPDLVKGAETDTQPHEVLTEEADPRQGITPDTDMNMVQQATEDVTADAVNQAEAFILSQLDSQNEQVEGHDENDHRDHHIPPLDSTSFADFLPAQEELERQAGQEQEGQSDLTHETTLDTTIPPAAQAETSSNDHPPPGQEGASESEAASSQSLAESSVLARLRKGPPGSCDICMRTETTVWRKLSLGSQDLKVCNACGTYHHKFGVIRPPELWNDGKSIRRRRTNPRPSTASATAAAQTEGEEAETASPRPRKRVKRPKKAQPDDQGNARAGEEVQVTNDGIVASQSHTQTLEQDHEEIALGSEPDGGQGHSQDQVGSAGQELSEEDGRRAVLDAALIEGLQAIEGNHDHDHDHESVGDVVIVSEFEHGHGHEHDEGLREVVQAVQAARMAMAEHGAEAGVGVGDEEEGEQIVVSHDEGAPNHPEGNNDSEMASVFAI</sequence>
<feature type="compositionally biased region" description="Basic residues" evidence="2">
    <location>
        <begin position="528"/>
        <end position="537"/>
    </location>
</feature>
<dbReference type="OrthoDB" id="515401at2759"/>
<feature type="compositionally biased region" description="Low complexity" evidence="2">
    <location>
        <begin position="724"/>
        <end position="742"/>
    </location>
</feature>
<proteinExistence type="predicted"/>
<dbReference type="GO" id="GO:0003700">
    <property type="term" value="F:DNA-binding transcription factor activity"/>
    <property type="evidence" value="ECO:0007669"/>
    <property type="project" value="InterPro"/>
</dbReference>
<organism evidence="5 6">
    <name type="scientific">Kwoniella heveanensis BCC8398</name>
    <dbReference type="NCBI Taxonomy" id="1296120"/>
    <lineage>
        <taxon>Eukaryota</taxon>
        <taxon>Fungi</taxon>
        <taxon>Dikarya</taxon>
        <taxon>Basidiomycota</taxon>
        <taxon>Agaricomycotina</taxon>
        <taxon>Tremellomycetes</taxon>
        <taxon>Tremellales</taxon>
        <taxon>Cryptococcaceae</taxon>
        <taxon>Kwoniella</taxon>
    </lineage>
</organism>
<feature type="region of interest" description="Disordered" evidence="2">
    <location>
        <begin position="1002"/>
        <end position="1023"/>
    </location>
</feature>
<feature type="region of interest" description="Disordered" evidence="2">
    <location>
        <begin position="646"/>
        <end position="671"/>
    </location>
</feature>
<feature type="region of interest" description="Disordered" evidence="2">
    <location>
        <begin position="453"/>
        <end position="557"/>
    </location>
</feature>
<evidence type="ECO:0000256" key="2">
    <source>
        <dbReference type="SAM" id="MobiDB-lite"/>
    </source>
</evidence>
<dbReference type="SUPFAM" id="SSF57716">
    <property type="entry name" value="Glucocorticoid receptor-like (DNA-binding domain)"/>
    <property type="match status" value="1"/>
</dbReference>
<evidence type="ECO:0000256" key="1">
    <source>
        <dbReference type="PROSITE-ProRule" id="PRU00094"/>
    </source>
</evidence>
<dbReference type="Gene3D" id="1.20.5.170">
    <property type="match status" value="1"/>
</dbReference>
<feature type="region of interest" description="Disordered" evidence="2">
    <location>
        <begin position="21"/>
        <end position="98"/>
    </location>
</feature>
<feature type="compositionally biased region" description="Basic residues" evidence="2">
    <location>
        <begin position="835"/>
        <end position="845"/>
    </location>
</feature>
<feature type="region of interest" description="Disordered" evidence="2">
    <location>
        <begin position="886"/>
        <end position="912"/>
    </location>
</feature>
<dbReference type="InterPro" id="IPR000679">
    <property type="entry name" value="Znf_GATA"/>
</dbReference>
<keyword evidence="6" id="KW-1185">Reference proteome</keyword>
<evidence type="ECO:0000313" key="6">
    <source>
        <dbReference type="Proteomes" id="UP000092666"/>
    </source>
</evidence>
<feature type="compositionally biased region" description="Low complexity" evidence="2">
    <location>
        <begin position="814"/>
        <end position="824"/>
    </location>
</feature>
<dbReference type="EMBL" id="KI669492">
    <property type="protein sequence ID" value="OCF38206.1"/>
    <property type="molecule type" value="Genomic_DNA"/>
</dbReference>
<dbReference type="InterPro" id="IPR013088">
    <property type="entry name" value="Znf_NHR/GATA"/>
</dbReference>
<dbReference type="SUPFAM" id="SSF57959">
    <property type="entry name" value="Leucine zipper domain"/>
    <property type="match status" value="1"/>
</dbReference>
<dbReference type="SMART" id="SM00338">
    <property type="entry name" value="BRLZ"/>
    <property type="match status" value="1"/>
</dbReference>
<keyword evidence="1" id="KW-0863">Zinc-finger</keyword>
<feature type="domain" description="GATA-type" evidence="3">
    <location>
        <begin position="749"/>
        <end position="807"/>
    </location>
</feature>
<feature type="compositionally biased region" description="Low complexity" evidence="2">
    <location>
        <begin position="34"/>
        <end position="44"/>
    </location>
</feature>